<sequence length="102" mass="11620">MLAECLGSGSTLNEISWRPIVVGKEDPKRFAQQINSDNGWISDQNPSYRFDIVLALTQPTNVHRIKIDAMSERIPSKIEFRIGIDDKQIDEPNYESSKNVRS</sequence>
<feature type="domain" description="Centrosomal protein CEP104 N-terminal" evidence="1">
    <location>
        <begin position="39"/>
        <end position="91"/>
    </location>
</feature>
<keyword evidence="2" id="KW-1185">Reference proteome</keyword>
<name>A0A915ANI6_PARUN</name>
<evidence type="ECO:0000313" key="3">
    <source>
        <dbReference type="WBParaSite" id="PgR011_g105_t01"/>
    </source>
</evidence>
<reference evidence="3" key="1">
    <citation type="submission" date="2022-11" db="UniProtKB">
        <authorList>
            <consortium name="WormBaseParasite"/>
        </authorList>
    </citation>
    <scope>IDENTIFICATION</scope>
</reference>
<dbReference type="Proteomes" id="UP000887569">
    <property type="component" value="Unplaced"/>
</dbReference>
<evidence type="ECO:0000313" key="2">
    <source>
        <dbReference type="Proteomes" id="UP000887569"/>
    </source>
</evidence>
<protein>
    <recommendedName>
        <fullName evidence="1">Centrosomal protein CEP104 N-terminal domain-containing protein</fullName>
    </recommendedName>
</protein>
<dbReference type="Pfam" id="PF21038">
    <property type="entry name" value="CEP104_N"/>
    <property type="match status" value="1"/>
</dbReference>
<organism evidence="2 3">
    <name type="scientific">Parascaris univalens</name>
    <name type="common">Nematode worm</name>
    <dbReference type="NCBI Taxonomy" id="6257"/>
    <lineage>
        <taxon>Eukaryota</taxon>
        <taxon>Metazoa</taxon>
        <taxon>Ecdysozoa</taxon>
        <taxon>Nematoda</taxon>
        <taxon>Chromadorea</taxon>
        <taxon>Rhabditida</taxon>
        <taxon>Spirurina</taxon>
        <taxon>Ascaridomorpha</taxon>
        <taxon>Ascaridoidea</taxon>
        <taxon>Ascarididae</taxon>
        <taxon>Parascaris</taxon>
    </lineage>
</organism>
<proteinExistence type="predicted"/>
<dbReference type="InterPro" id="IPR048739">
    <property type="entry name" value="CEP104_N"/>
</dbReference>
<evidence type="ECO:0000259" key="1">
    <source>
        <dbReference type="Pfam" id="PF21038"/>
    </source>
</evidence>
<dbReference type="WBParaSite" id="PgR011_g105_t01">
    <property type="protein sequence ID" value="PgR011_g105_t01"/>
    <property type="gene ID" value="PgR011_g105"/>
</dbReference>
<accession>A0A915ANI6</accession>
<dbReference type="AlphaFoldDB" id="A0A915ANI6"/>